<proteinExistence type="predicted"/>
<protein>
    <submittedName>
        <fullName evidence="1">Uncharacterized protein</fullName>
    </submittedName>
</protein>
<dbReference type="OrthoDB" id="3004311at2759"/>
<evidence type="ECO:0000313" key="2">
    <source>
        <dbReference type="Proteomes" id="UP000027222"/>
    </source>
</evidence>
<dbReference type="AlphaFoldDB" id="A0A067SCM0"/>
<keyword evidence="2" id="KW-1185">Reference proteome</keyword>
<dbReference type="HOGENOM" id="CLU_2596659_0_0_1"/>
<dbReference type="STRING" id="685588.A0A067SCM0"/>
<accession>A0A067SCM0</accession>
<dbReference type="Proteomes" id="UP000027222">
    <property type="component" value="Unassembled WGS sequence"/>
</dbReference>
<name>A0A067SCM0_GALM3</name>
<dbReference type="EMBL" id="KL142406">
    <property type="protein sequence ID" value="KDR68685.1"/>
    <property type="molecule type" value="Genomic_DNA"/>
</dbReference>
<reference evidence="2" key="1">
    <citation type="journal article" date="2014" name="Proc. Natl. Acad. Sci. U.S.A.">
        <title>Extensive sampling of basidiomycete genomes demonstrates inadequacy of the white-rot/brown-rot paradigm for wood decay fungi.</title>
        <authorList>
            <person name="Riley R."/>
            <person name="Salamov A.A."/>
            <person name="Brown D.W."/>
            <person name="Nagy L.G."/>
            <person name="Floudas D."/>
            <person name="Held B.W."/>
            <person name="Levasseur A."/>
            <person name="Lombard V."/>
            <person name="Morin E."/>
            <person name="Otillar R."/>
            <person name="Lindquist E.A."/>
            <person name="Sun H."/>
            <person name="LaButti K.M."/>
            <person name="Schmutz J."/>
            <person name="Jabbour D."/>
            <person name="Luo H."/>
            <person name="Baker S.E."/>
            <person name="Pisabarro A.G."/>
            <person name="Walton J.D."/>
            <person name="Blanchette R.A."/>
            <person name="Henrissat B."/>
            <person name="Martin F."/>
            <person name="Cullen D."/>
            <person name="Hibbett D.S."/>
            <person name="Grigoriev I.V."/>
        </authorList>
    </citation>
    <scope>NUCLEOTIDE SEQUENCE [LARGE SCALE GENOMIC DNA]</scope>
    <source>
        <strain evidence="2">CBS 339.88</strain>
    </source>
</reference>
<evidence type="ECO:0000313" key="1">
    <source>
        <dbReference type="EMBL" id="KDR68685.1"/>
    </source>
</evidence>
<organism evidence="1 2">
    <name type="scientific">Galerina marginata (strain CBS 339.88)</name>
    <dbReference type="NCBI Taxonomy" id="685588"/>
    <lineage>
        <taxon>Eukaryota</taxon>
        <taxon>Fungi</taxon>
        <taxon>Dikarya</taxon>
        <taxon>Basidiomycota</taxon>
        <taxon>Agaricomycotina</taxon>
        <taxon>Agaricomycetes</taxon>
        <taxon>Agaricomycetidae</taxon>
        <taxon>Agaricales</taxon>
        <taxon>Agaricineae</taxon>
        <taxon>Strophariaceae</taxon>
        <taxon>Galerina</taxon>
    </lineage>
</organism>
<gene>
    <name evidence="1" type="ORF">GALMADRAFT_256465</name>
</gene>
<sequence>MITIEHHADPGLSSNWPHPESVWKDKEFVLAARPSKATRIPRFAEIARWAPSSTLPPLWTTFGGEEWKANDGSSAAVEEKLEDTQEEDLKRMRWEIETDV</sequence>